<sequence length="979" mass="112443">MDTSRMTLSELQRETGSLIEARDYLGARPYLMEMVKRFEGEGEEMRKSLNGVYFYLGLGYLVQYSEEDNTTYLNEAIKWFQRLEKEFPNGTYSVNANFAMADAYRGQQKFNEAGEVYAKLLTPPLEMRLNSEQRQDALRKIVACFYIAKNWAAGQNWFALYLREGRTVDDQSKAAAALMEAYIAQGKFKETMTLLPYLVNESPARYSLQLNVALLDAGDKLSKLQRFNEAMLMYRMVLTVQEIVDWQESYLADLRSQYELLKITSSTGGGDQLVELETQVANTQAQLDALKKLDDYTADLKVRIARTYLLTGRDWESFFAYKELVQEYPEHAAAQDFLYAAFSAATELKLTDEVIAMGESYVSNKSWHKYADDIIVKLCQFYLEKGQYDEFFDLAKGFLAENPESAYAGQVVFLMGSTYVKLERFGDMINVFEGYLQKHPKGMMAEGCHYWVGLGDIFMGNYEDAIKQFSVILQHYNTGAYAEDSLYRRGICYFGLEQYPEAEKDFIEFVKKYPKTSLRGEVEYFLGDIYAATGNVDRALKHYSNVEKFTTSPSFIRNAYFQKGKLYEANHRYDEMVVNFQDYMNTYREEGDFTGALFELGRARELQGRPQDMLDAYLDGVMRFGNDPNSYGIDLILKVYGQKYDENRAEIDANLAFLEKLKSDTAFREKIILDRQFLFDYFKQNPDISMSIQEAFYPKKFREGLAQDMTPVDEWLAQARRTNEAFPKESPAVTLRRAYDKAMLNQEMTLAMRLAMTLDNMGAPADGGHIYTDQELRFASPETLIWIGGKAEDFDRQLARQAYLTVIEAHPESHESLLNAYLALGALSMANGQTYEAVNFYREAQDQFPGAAGIVLAVMGEADALRKQGDLDRAREKYQEVIARREWRGEPQAEALYKTGLTYMEEQDWPSAQAFFERVYIGYSGFPEWASGAYYQSGQALESMGRRDDARRTYDEFLANPSLEGSAYYDQIKQARSAL</sequence>
<dbReference type="EMBL" id="JACHVB010000060">
    <property type="protein sequence ID" value="MBC2596081.1"/>
    <property type="molecule type" value="Genomic_DNA"/>
</dbReference>
<gene>
    <name evidence="1" type="ORF">H5P28_17575</name>
</gene>
<protein>
    <submittedName>
        <fullName evidence="1">Tetratricopeptide repeat protein</fullName>
    </submittedName>
</protein>
<dbReference type="Proteomes" id="UP000546464">
    <property type="component" value="Unassembled WGS sequence"/>
</dbReference>
<dbReference type="SMART" id="SM00028">
    <property type="entry name" value="TPR"/>
    <property type="match status" value="10"/>
</dbReference>
<proteinExistence type="predicted"/>
<evidence type="ECO:0000313" key="1">
    <source>
        <dbReference type="EMBL" id="MBC2596081.1"/>
    </source>
</evidence>
<comment type="caution">
    <text evidence="1">The sequence shown here is derived from an EMBL/GenBank/DDBJ whole genome shotgun (WGS) entry which is preliminary data.</text>
</comment>
<keyword evidence="2" id="KW-1185">Reference proteome</keyword>
<dbReference type="SUPFAM" id="SSF48452">
    <property type="entry name" value="TPR-like"/>
    <property type="match status" value="3"/>
</dbReference>
<dbReference type="AlphaFoldDB" id="A0A842HLT7"/>
<dbReference type="PANTHER" id="PTHR12558:SF47">
    <property type="entry name" value="LIPOPOLYSACCHARIDE ASSEMBLY PROTEIN B"/>
    <property type="match status" value="1"/>
</dbReference>
<dbReference type="Pfam" id="PF13174">
    <property type="entry name" value="TPR_6"/>
    <property type="match status" value="2"/>
</dbReference>
<reference evidence="1 2" key="1">
    <citation type="submission" date="2020-07" db="EMBL/GenBank/DDBJ databases">
        <authorList>
            <person name="Feng X."/>
        </authorList>
    </citation>
    <scope>NUCLEOTIDE SEQUENCE [LARGE SCALE GENOMIC DNA]</scope>
    <source>
        <strain evidence="1 2">JCM31066</strain>
    </source>
</reference>
<dbReference type="RefSeq" id="WP_185676997.1">
    <property type="nucleotide sequence ID" value="NZ_JACHVB010000060.1"/>
</dbReference>
<dbReference type="PANTHER" id="PTHR12558">
    <property type="entry name" value="CELL DIVISION CYCLE 16,23,27"/>
    <property type="match status" value="1"/>
</dbReference>
<dbReference type="InterPro" id="IPR019734">
    <property type="entry name" value="TPR_rpt"/>
</dbReference>
<evidence type="ECO:0000313" key="2">
    <source>
        <dbReference type="Proteomes" id="UP000546464"/>
    </source>
</evidence>
<dbReference type="Pfam" id="PF13432">
    <property type="entry name" value="TPR_16"/>
    <property type="match status" value="1"/>
</dbReference>
<accession>A0A842HLT7</accession>
<name>A0A842HLT7_9BACT</name>
<dbReference type="InterPro" id="IPR011990">
    <property type="entry name" value="TPR-like_helical_dom_sf"/>
</dbReference>
<organism evidence="1 2">
    <name type="scientific">Ruficoccus amylovorans</name>
    <dbReference type="NCBI Taxonomy" id="1804625"/>
    <lineage>
        <taxon>Bacteria</taxon>
        <taxon>Pseudomonadati</taxon>
        <taxon>Verrucomicrobiota</taxon>
        <taxon>Opitutia</taxon>
        <taxon>Puniceicoccales</taxon>
        <taxon>Cerasicoccaceae</taxon>
        <taxon>Ruficoccus</taxon>
    </lineage>
</organism>
<dbReference type="Gene3D" id="1.25.40.10">
    <property type="entry name" value="Tetratricopeptide repeat domain"/>
    <property type="match status" value="7"/>
</dbReference>